<dbReference type="RefSeq" id="WP_204608262.1">
    <property type="nucleotide sequence ID" value="NZ_BAAAJX010000020.1"/>
</dbReference>
<feature type="transmembrane region" description="Helical" evidence="1">
    <location>
        <begin position="534"/>
        <end position="552"/>
    </location>
</feature>
<keyword evidence="3" id="KW-1185">Reference proteome</keyword>
<evidence type="ECO:0000313" key="3">
    <source>
        <dbReference type="Proteomes" id="UP001501742"/>
    </source>
</evidence>
<name>A0ABP4K7A1_9MICO</name>
<feature type="transmembrane region" description="Helical" evidence="1">
    <location>
        <begin position="162"/>
        <end position="180"/>
    </location>
</feature>
<feature type="transmembrane region" description="Helical" evidence="1">
    <location>
        <begin position="210"/>
        <end position="231"/>
    </location>
</feature>
<organism evidence="2 3">
    <name type="scientific">Curtobacterium herbarum</name>
    <dbReference type="NCBI Taxonomy" id="150122"/>
    <lineage>
        <taxon>Bacteria</taxon>
        <taxon>Bacillati</taxon>
        <taxon>Actinomycetota</taxon>
        <taxon>Actinomycetes</taxon>
        <taxon>Micrococcales</taxon>
        <taxon>Microbacteriaceae</taxon>
        <taxon>Curtobacterium</taxon>
    </lineage>
</organism>
<evidence type="ECO:0008006" key="4">
    <source>
        <dbReference type="Google" id="ProtNLM"/>
    </source>
</evidence>
<feature type="transmembrane region" description="Helical" evidence="1">
    <location>
        <begin position="243"/>
        <end position="268"/>
    </location>
</feature>
<feature type="transmembrane region" description="Helical" evidence="1">
    <location>
        <begin position="610"/>
        <end position="630"/>
    </location>
</feature>
<gene>
    <name evidence="2" type="ORF">GCM10009627_32790</name>
</gene>
<comment type="caution">
    <text evidence="2">The sequence shown here is derived from an EMBL/GenBank/DDBJ whole genome shotgun (WGS) entry which is preliminary data.</text>
</comment>
<feature type="transmembrane region" description="Helical" evidence="1">
    <location>
        <begin position="573"/>
        <end position="598"/>
    </location>
</feature>
<evidence type="ECO:0000256" key="1">
    <source>
        <dbReference type="SAM" id="Phobius"/>
    </source>
</evidence>
<keyword evidence="1" id="KW-0472">Membrane</keyword>
<accession>A0ABP4K7A1</accession>
<keyword evidence="1" id="KW-0812">Transmembrane</keyword>
<protein>
    <recommendedName>
        <fullName evidence="4">ABC transporter permease</fullName>
    </recommendedName>
</protein>
<sequence length="639" mass="67024">MRNFAVATVLAVATAVLVAGALVVTVVGSVESLGALSGRTSIALTDLPVTQSKATQVATIERLAHRSAVSVSVLVPDRDGRADVWNAYSFRGTPSPPVFRGTISVAPVGDGGELSLAATYIVDGSASDIAEFLDGIRRSGYKYADISPHVIEALAATLEQPATLAAVLATALGVLIALVAESARRASRQRLRVATGWSQRAVAAREAREVGALVGFMVVVLGVVVGTVFAVRHATGPVLRFTAIELAVVLIPTVGLLVALHVVLALVTCQKPEPGAVARWPAVIVATAGIALVVLGTADLQTTSERRAQSRSLEQTLVREARHGDDVVLGTSSTEFDQDVALGRIALGPLRDGTASMAQVSFVDELTLVGDASAALEEYADRIAAGNGDPVLLVPGELAAHTRALQQAASEELAESWEVEGLESPQQQSVRAAVVPSTASIARAVLDWTSALTPEIPTWPEAPVLVVPDPADIAPNRLGTTVANGEVRFSDRAALERAVHRAGLDDIVLQYRRVGATVEGQLTALRSERRTAEVALLATVFAVVFAGFTLTVDHRTRTRRAARLRFLTGRHPIVHHWRFVITGAVLAAGAAAATWALLEPGSTPSLPIAAITPVAVVLVTVVLLMVMLVVTAREGRRER</sequence>
<dbReference type="EMBL" id="BAAAJX010000020">
    <property type="protein sequence ID" value="GAA1494933.1"/>
    <property type="molecule type" value="Genomic_DNA"/>
</dbReference>
<dbReference type="Proteomes" id="UP001501742">
    <property type="component" value="Unassembled WGS sequence"/>
</dbReference>
<keyword evidence="1" id="KW-1133">Transmembrane helix</keyword>
<feature type="transmembrane region" description="Helical" evidence="1">
    <location>
        <begin position="280"/>
        <end position="298"/>
    </location>
</feature>
<reference evidence="3" key="1">
    <citation type="journal article" date="2019" name="Int. J. Syst. Evol. Microbiol.">
        <title>The Global Catalogue of Microorganisms (GCM) 10K type strain sequencing project: providing services to taxonomists for standard genome sequencing and annotation.</title>
        <authorList>
            <consortium name="The Broad Institute Genomics Platform"/>
            <consortium name="The Broad Institute Genome Sequencing Center for Infectious Disease"/>
            <person name="Wu L."/>
            <person name="Ma J."/>
        </authorList>
    </citation>
    <scope>NUCLEOTIDE SEQUENCE [LARGE SCALE GENOMIC DNA]</scope>
    <source>
        <strain evidence="3">JCM 12140</strain>
    </source>
</reference>
<proteinExistence type="predicted"/>
<evidence type="ECO:0000313" key="2">
    <source>
        <dbReference type="EMBL" id="GAA1494933.1"/>
    </source>
</evidence>